<reference evidence="2" key="1">
    <citation type="submission" date="2017-09" db="EMBL/GenBank/DDBJ databases">
        <title>Metaegenomics of thermophilic ammonia-oxidizing enrichment culture.</title>
        <authorList>
            <person name="Kato S."/>
            <person name="Suzuki K."/>
        </authorList>
    </citation>
    <scope>NUCLEOTIDE SEQUENCE [LARGE SCALE GENOMIC DNA]</scope>
</reference>
<evidence type="ECO:0000313" key="1">
    <source>
        <dbReference type="EMBL" id="GBC98658.1"/>
    </source>
</evidence>
<protein>
    <submittedName>
        <fullName evidence="1">Uncharacterized protein</fullName>
    </submittedName>
</protein>
<name>A0A2H5XBT7_9BACT</name>
<gene>
    <name evidence="1" type="ORF">HRbin17_01172</name>
</gene>
<dbReference type="EMBL" id="BEHT01000013">
    <property type="protein sequence ID" value="GBC98658.1"/>
    <property type="molecule type" value="Genomic_DNA"/>
</dbReference>
<comment type="caution">
    <text evidence="1">The sequence shown here is derived from an EMBL/GenBank/DDBJ whole genome shotgun (WGS) entry which is preliminary data.</text>
</comment>
<accession>A0A2H5XBT7</accession>
<evidence type="ECO:0000313" key="2">
    <source>
        <dbReference type="Proteomes" id="UP000236173"/>
    </source>
</evidence>
<dbReference type="Proteomes" id="UP000236173">
    <property type="component" value="Unassembled WGS sequence"/>
</dbReference>
<organism evidence="1 2">
    <name type="scientific">Candidatus Fervidibacter japonicus</name>
    <dbReference type="NCBI Taxonomy" id="2035412"/>
    <lineage>
        <taxon>Bacteria</taxon>
        <taxon>Candidatus Fervidibacterota</taxon>
        <taxon>Candidatus Fervidibacter</taxon>
    </lineage>
</organism>
<proteinExistence type="predicted"/>
<dbReference type="AlphaFoldDB" id="A0A2H5XBT7"/>
<sequence length="396" mass="44404">MQVMLRAFVWDFGLDQAADTFAALKNDWGIDGISLVVASPTETLFLPNAHGLRVRYDEAGAFWFLPERSWYVGLPLLPPVSPLCEGRNWLKELAERAKSVGLDVSAALPCCRNLAIGRRCPDLTVQNALGDRLLHALCPSNPVVRQLLVSLVGDLTANYPLDALELEAVGFVNLSEAPGLLSDLDLTPAADFLLSRCYCDHCCRIAAAHGVEAERVRFFTQAQLEEFAVMPTELSQAPLDWELWGSFAEGEAQKFIQVRLDIVSTLLSDLVEEATHKHDKRVHVEGHLLPATLWQYGLDRQRLAELADAVEVDAKAVPPERLRPHLVLNRQVLGHRAALWVRLHPSERFIRDKDAFFAQVHACKEQRVDGVIFVGYGSLRRQNWAWVREAIRLLKD</sequence>